<evidence type="ECO:0000256" key="1">
    <source>
        <dbReference type="ARBA" id="ARBA00010531"/>
    </source>
</evidence>
<keyword evidence="2" id="KW-0689">Ribosomal protein</keyword>
<keyword evidence="5" id="KW-1185">Reference proteome</keyword>
<dbReference type="OMA" id="KKDTIRH"/>
<accession>A0A1X7VU34</accession>
<dbReference type="STRING" id="400682.A0A1X7VU34"/>
<proteinExistence type="inferred from homology"/>
<organism evidence="4">
    <name type="scientific">Amphimedon queenslandica</name>
    <name type="common">Sponge</name>
    <dbReference type="NCBI Taxonomy" id="400682"/>
    <lineage>
        <taxon>Eukaryota</taxon>
        <taxon>Metazoa</taxon>
        <taxon>Porifera</taxon>
        <taxon>Demospongiae</taxon>
        <taxon>Heteroscleromorpha</taxon>
        <taxon>Haplosclerida</taxon>
        <taxon>Niphatidae</taxon>
        <taxon>Amphimedon</taxon>
    </lineage>
</organism>
<dbReference type="AlphaFoldDB" id="A0A1X7VU34"/>
<dbReference type="Proteomes" id="UP000007879">
    <property type="component" value="Unassembled WGS sequence"/>
</dbReference>
<evidence type="ECO:0000256" key="2">
    <source>
        <dbReference type="ARBA" id="ARBA00022980"/>
    </source>
</evidence>
<dbReference type="PANTHER" id="PTHR36427:SF3">
    <property type="entry name" value="LARGE RIBOSOMAL SUBUNIT PROTEIN UL1M"/>
    <property type="match status" value="1"/>
</dbReference>
<dbReference type="GO" id="GO:1990904">
    <property type="term" value="C:ribonucleoprotein complex"/>
    <property type="evidence" value="ECO:0007669"/>
    <property type="project" value="UniProtKB-KW"/>
</dbReference>
<sequence length="264" mass="30030">MAFLKEDQVKLALDALKKYLTEVEAKKKPDLLKDDQFVYLTGEYKTAKPYSSSPKRILLPHGLNEPGAVDVCIFTKNPKAEVKKLFEEKGVKLIIKIIPLTKIGTHFKSFERRKQLAGMYNVFLADSKIFPLLFKKLGKAFLFKRGPPFPVDLSKPNLKSELNAAISATHYRTSKTTALSVRIGKLSMPSEHLLQNCLTVCKYLGKHVPRGWKEIKSLYIKTVTSVSLPIHNSLDVMIPTKMDDEGSLNENQDRIQRKRLRMDI</sequence>
<reference evidence="4" key="2">
    <citation type="submission" date="2017-05" db="UniProtKB">
        <authorList>
            <consortium name="EnsemblMetazoa"/>
        </authorList>
    </citation>
    <scope>IDENTIFICATION</scope>
</reference>
<protein>
    <recommendedName>
        <fullName evidence="6">Ribosomal protein L1</fullName>
    </recommendedName>
</protein>
<dbReference type="Pfam" id="PF00687">
    <property type="entry name" value="Ribosomal_L1"/>
    <property type="match status" value="1"/>
</dbReference>
<dbReference type="EnsemblMetazoa" id="Aqu2.1.43384_001">
    <property type="protein sequence ID" value="Aqu2.1.43384_001"/>
    <property type="gene ID" value="Aqu2.1.43384"/>
</dbReference>
<dbReference type="OrthoDB" id="10251727at2759"/>
<dbReference type="InParanoid" id="A0A1X7VU34"/>
<dbReference type="PANTHER" id="PTHR36427">
    <property type="entry name" value="54S RIBOSOMAL PROTEIN L1, MITOCHONDRIAL"/>
    <property type="match status" value="1"/>
</dbReference>
<dbReference type="InterPro" id="IPR016095">
    <property type="entry name" value="Ribosomal_uL1_3-a/b-sand"/>
</dbReference>
<gene>
    <name evidence="4" type="primary">100635092</name>
</gene>
<keyword evidence="3" id="KW-0687">Ribonucleoprotein</keyword>
<reference evidence="5" key="1">
    <citation type="journal article" date="2010" name="Nature">
        <title>The Amphimedon queenslandica genome and the evolution of animal complexity.</title>
        <authorList>
            <person name="Srivastava M."/>
            <person name="Simakov O."/>
            <person name="Chapman J."/>
            <person name="Fahey B."/>
            <person name="Gauthier M.E."/>
            <person name="Mitros T."/>
            <person name="Richards G.S."/>
            <person name="Conaco C."/>
            <person name="Dacre M."/>
            <person name="Hellsten U."/>
            <person name="Larroux C."/>
            <person name="Putnam N.H."/>
            <person name="Stanke M."/>
            <person name="Adamska M."/>
            <person name="Darling A."/>
            <person name="Degnan S.M."/>
            <person name="Oakley T.H."/>
            <person name="Plachetzki D.C."/>
            <person name="Zhai Y."/>
            <person name="Adamski M."/>
            <person name="Calcino A."/>
            <person name="Cummins S.F."/>
            <person name="Goodstein D.M."/>
            <person name="Harris C."/>
            <person name="Jackson D.J."/>
            <person name="Leys S.P."/>
            <person name="Shu S."/>
            <person name="Woodcroft B.J."/>
            <person name="Vervoort M."/>
            <person name="Kosik K.S."/>
            <person name="Manning G."/>
            <person name="Degnan B.M."/>
            <person name="Rokhsar D.S."/>
        </authorList>
    </citation>
    <scope>NUCLEOTIDE SEQUENCE [LARGE SCALE GENOMIC DNA]</scope>
</reference>
<dbReference type="KEGG" id="aqu:100635092"/>
<evidence type="ECO:0000256" key="3">
    <source>
        <dbReference type="ARBA" id="ARBA00023274"/>
    </source>
</evidence>
<dbReference type="eggNOG" id="KOG1685">
    <property type="taxonomic scope" value="Eukaryota"/>
</dbReference>
<evidence type="ECO:0008006" key="6">
    <source>
        <dbReference type="Google" id="ProtNLM"/>
    </source>
</evidence>
<evidence type="ECO:0000313" key="5">
    <source>
        <dbReference type="Proteomes" id="UP000007879"/>
    </source>
</evidence>
<dbReference type="SUPFAM" id="SSF56808">
    <property type="entry name" value="Ribosomal protein L1"/>
    <property type="match status" value="1"/>
</dbReference>
<evidence type="ECO:0000313" key="4">
    <source>
        <dbReference type="EnsemblMetazoa" id="Aqu2.1.43384_001"/>
    </source>
</evidence>
<dbReference type="Gene3D" id="3.40.50.790">
    <property type="match status" value="1"/>
</dbReference>
<dbReference type="Gene3D" id="3.30.190.20">
    <property type="match status" value="1"/>
</dbReference>
<name>A0A1X7VU34_AMPQE</name>
<dbReference type="InterPro" id="IPR023674">
    <property type="entry name" value="Ribosomal_uL1-like"/>
</dbReference>
<dbReference type="InterPro" id="IPR028364">
    <property type="entry name" value="Ribosomal_uL1/biogenesis"/>
</dbReference>
<dbReference type="GO" id="GO:0005840">
    <property type="term" value="C:ribosome"/>
    <property type="evidence" value="ECO:0007669"/>
    <property type="project" value="UniProtKB-KW"/>
</dbReference>
<dbReference type="EnsemblMetazoa" id="XM_003382730.3">
    <property type="protein sequence ID" value="XP_003382778.1"/>
    <property type="gene ID" value="LOC100635092"/>
</dbReference>
<comment type="similarity">
    <text evidence="1">Belongs to the universal ribosomal protein uL1 family.</text>
</comment>
<dbReference type="CDD" id="cd00403">
    <property type="entry name" value="Ribosomal_L1"/>
    <property type="match status" value="1"/>
</dbReference>